<name>A0A135UFQ4_9PEZI</name>
<dbReference type="AlphaFoldDB" id="A0A135UFQ4"/>
<evidence type="ECO:0000313" key="2">
    <source>
        <dbReference type="Proteomes" id="UP000070121"/>
    </source>
</evidence>
<proteinExistence type="predicted"/>
<protein>
    <submittedName>
        <fullName evidence="1">Uncharacterized protein</fullName>
    </submittedName>
</protein>
<evidence type="ECO:0000313" key="1">
    <source>
        <dbReference type="EMBL" id="KXH59202.1"/>
    </source>
</evidence>
<dbReference type="Proteomes" id="UP000070121">
    <property type="component" value="Unassembled WGS sequence"/>
</dbReference>
<comment type="caution">
    <text evidence="1">The sequence shown here is derived from an EMBL/GenBank/DDBJ whole genome shotgun (WGS) entry which is preliminary data.</text>
</comment>
<sequence>MAYDRDEVVRLLIDYYNFCNRTFWNATIAQAPAGGWPSINQETLANLKRNDTVIDLLRHIPYVEYVENDLIHAPLVMKNTLVIDYRHEDAQKKIREGEIEGIAAPFTGRDPAIPPSCAGIAICRGRSGYQVILDTDDGYIYWGDPEGQHDEPAPELNSSLARFEGDEANEWRAGFNVYEPADFFTICKERFREMNWIGLGPWDMSVMRQNMGWEYETEPDSESDPEDHFSHNKLARKMTKAGWPGDGEGRDWDRPKFERLVEQGNDEEECISNSCPRSNTNTGICVGPELGAVTTDGRVPGRHLLESDSHSLGNYIASLARLDILKLLAVCDEAALGGLGRLDAVARVGRGWSEADDLDAGVHAAPKVGAAAVEGVPLSELGDADSVGVGDLGARVPVTNEVEFVAITCDAGLRGLRSLYAIAGLGGRGRLGNGRGAANDADARVGV</sequence>
<gene>
    <name evidence="1" type="ORF">CSAL01_12836</name>
</gene>
<dbReference type="EMBL" id="JFFI01001534">
    <property type="protein sequence ID" value="KXH59202.1"/>
    <property type="molecule type" value="Genomic_DNA"/>
</dbReference>
<reference evidence="1 2" key="1">
    <citation type="submission" date="2014-02" db="EMBL/GenBank/DDBJ databases">
        <title>The genome sequence of Colletotrichum salicis CBS 607.94.</title>
        <authorList>
            <person name="Baroncelli R."/>
            <person name="Thon M.R."/>
        </authorList>
    </citation>
    <scope>NUCLEOTIDE SEQUENCE [LARGE SCALE GENOMIC DNA]</scope>
    <source>
        <strain evidence="1 2">CBS 607.94</strain>
    </source>
</reference>
<keyword evidence="2" id="KW-1185">Reference proteome</keyword>
<accession>A0A135UFQ4</accession>
<organism evidence="1 2">
    <name type="scientific">Colletotrichum salicis</name>
    <dbReference type="NCBI Taxonomy" id="1209931"/>
    <lineage>
        <taxon>Eukaryota</taxon>
        <taxon>Fungi</taxon>
        <taxon>Dikarya</taxon>
        <taxon>Ascomycota</taxon>
        <taxon>Pezizomycotina</taxon>
        <taxon>Sordariomycetes</taxon>
        <taxon>Hypocreomycetidae</taxon>
        <taxon>Glomerellales</taxon>
        <taxon>Glomerellaceae</taxon>
        <taxon>Colletotrichum</taxon>
        <taxon>Colletotrichum acutatum species complex</taxon>
    </lineage>
</organism>
<dbReference type="OrthoDB" id="5343383at2759"/>